<reference evidence="2 3" key="1">
    <citation type="journal article" date="2019" name="Commun. Biol.">
        <title>The bagworm genome reveals a unique fibroin gene that provides high tensile strength.</title>
        <authorList>
            <person name="Kono N."/>
            <person name="Nakamura H."/>
            <person name="Ohtoshi R."/>
            <person name="Tomita M."/>
            <person name="Numata K."/>
            <person name="Arakawa K."/>
        </authorList>
    </citation>
    <scope>NUCLEOTIDE SEQUENCE [LARGE SCALE GENOMIC DNA]</scope>
</reference>
<organism evidence="2 3">
    <name type="scientific">Eumeta variegata</name>
    <name type="common">Bagworm moth</name>
    <name type="synonym">Eumeta japonica</name>
    <dbReference type="NCBI Taxonomy" id="151549"/>
    <lineage>
        <taxon>Eukaryota</taxon>
        <taxon>Metazoa</taxon>
        <taxon>Ecdysozoa</taxon>
        <taxon>Arthropoda</taxon>
        <taxon>Hexapoda</taxon>
        <taxon>Insecta</taxon>
        <taxon>Pterygota</taxon>
        <taxon>Neoptera</taxon>
        <taxon>Endopterygota</taxon>
        <taxon>Lepidoptera</taxon>
        <taxon>Glossata</taxon>
        <taxon>Ditrysia</taxon>
        <taxon>Tineoidea</taxon>
        <taxon>Psychidae</taxon>
        <taxon>Oiketicinae</taxon>
        <taxon>Eumeta</taxon>
    </lineage>
</organism>
<accession>A0A4C1UZ66</accession>
<gene>
    <name evidence="2" type="ORF">EVAR_81559_1</name>
</gene>
<evidence type="ECO:0000256" key="1">
    <source>
        <dbReference type="SAM" id="MobiDB-lite"/>
    </source>
</evidence>
<sequence>MSVSHLLRSDSHSINNPPKVDDRVKFTHGKNDTECIQSGICMWHALQGASCPLDRYSVQQESFRSKLAEFTSILCKKTDDSNGIGNGRYQDIADRRVLSLERVNKHGEWLAGYCNESDRPRYLWAGTRPEYGTSGGSSLLTP</sequence>
<protein>
    <submittedName>
        <fullName evidence="2">Uncharacterized protein</fullName>
    </submittedName>
</protein>
<evidence type="ECO:0000313" key="3">
    <source>
        <dbReference type="Proteomes" id="UP000299102"/>
    </source>
</evidence>
<comment type="caution">
    <text evidence="2">The sequence shown here is derived from an EMBL/GenBank/DDBJ whole genome shotgun (WGS) entry which is preliminary data.</text>
</comment>
<evidence type="ECO:0000313" key="2">
    <source>
        <dbReference type="EMBL" id="GBP31793.1"/>
    </source>
</evidence>
<proteinExistence type="predicted"/>
<dbReference type="Proteomes" id="UP000299102">
    <property type="component" value="Unassembled WGS sequence"/>
</dbReference>
<dbReference type="AlphaFoldDB" id="A0A4C1UZ66"/>
<keyword evidence="3" id="KW-1185">Reference proteome</keyword>
<feature type="region of interest" description="Disordered" evidence="1">
    <location>
        <begin position="1"/>
        <end position="22"/>
    </location>
</feature>
<name>A0A4C1UZ66_EUMVA</name>
<dbReference type="EMBL" id="BGZK01000251">
    <property type="protein sequence ID" value="GBP31793.1"/>
    <property type="molecule type" value="Genomic_DNA"/>
</dbReference>